<dbReference type="AlphaFoldDB" id="B0WWQ1"/>
<dbReference type="Proteomes" id="UP000002320">
    <property type="component" value="Unassembled WGS sequence"/>
</dbReference>
<comment type="catalytic activity">
    <reaction evidence="11">
        <text>pentanoyl-CoA + oxidized [electron-transfer flavoprotein] + H(+) = (2E)-pentenoyl-CoA + reduced [electron-transfer flavoprotein]</text>
        <dbReference type="Rhea" id="RHEA:43456"/>
        <dbReference type="Rhea" id="RHEA-COMP:10685"/>
        <dbReference type="Rhea" id="RHEA-COMP:10686"/>
        <dbReference type="ChEBI" id="CHEBI:15378"/>
        <dbReference type="ChEBI" id="CHEBI:57389"/>
        <dbReference type="ChEBI" id="CHEBI:57692"/>
        <dbReference type="ChEBI" id="CHEBI:58307"/>
        <dbReference type="ChEBI" id="CHEBI:86160"/>
    </reaction>
    <physiologicalReaction direction="left-to-right" evidence="11">
        <dbReference type="Rhea" id="RHEA:43457"/>
    </physiologicalReaction>
</comment>
<dbReference type="PANTHER" id="PTHR43884:SF12">
    <property type="entry name" value="ISOVALERYL-COA DEHYDROGENASE, MITOCHONDRIAL-RELATED"/>
    <property type="match status" value="1"/>
</dbReference>
<evidence type="ECO:0000256" key="12">
    <source>
        <dbReference type="ARBA" id="ARBA00049192"/>
    </source>
</evidence>
<feature type="domain" description="Acyl-CoA dehydrogenase/oxidase N-terminal" evidence="17">
    <location>
        <begin position="77"/>
        <end position="187"/>
    </location>
</feature>
<keyword evidence="5 14" id="KW-0285">Flavoprotein</keyword>
<dbReference type="InterPro" id="IPR037069">
    <property type="entry name" value="AcylCoA_DH/ox_N_sf"/>
</dbReference>
<dbReference type="InterPro" id="IPR006089">
    <property type="entry name" value="Acyl-CoA_DH_CS"/>
</dbReference>
<evidence type="ECO:0000259" key="15">
    <source>
        <dbReference type="Pfam" id="PF00441"/>
    </source>
</evidence>
<dbReference type="InterPro" id="IPR009075">
    <property type="entry name" value="AcylCo_DH/oxidase_C"/>
</dbReference>
<dbReference type="InterPro" id="IPR013786">
    <property type="entry name" value="AcylCoA_DH/ox_N"/>
</dbReference>
<sequence>MFDLSLQREYKPRNTALDKVYLPEWDEICVTVPKRFERTLVEKIQNTPEVTQFNQHGDKVQNDKLSKSIASLDALPETHQMLQKTCRDFADSELVPVAAKIDREHCYPAEQIARAGDLGLMAITLSERYGGTGLDYMAYAIAMEEVSRGCPSIAVTMSIHNSLYLGLLEKYGSEEQKERFLPGFLDGRRIACFALSEPGNGSDAGAASTTATLKGDRWVLNGTKCWISGGYEATNGIVFATTDKSLKHKGISAFVVPMDSKGLSRGKNEDKLGLNGSSTCQLIFEDCEIPKDNLIGQPGYGFKIAMQSLDAGRIGVAGQALGIAQASLECAVDYANKRTAFGKPISKLQMIQSKIADMSVRLESARLLTWRAAWLKDNKHPFTKEAAQAKLAASETATFCAHQCMQVLGGMGYVTDMPAERYYREARITEIYEGTSEIQRLVIAGQVIKELST</sequence>
<evidence type="ECO:0000256" key="13">
    <source>
        <dbReference type="ARBA" id="ARBA00050758"/>
    </source>
</evidence>
<evidence type="ECO:0000256" key="9">
    <source>
        <dbReference type="ARBA" id="ARBA00044204"/>
    </source>
</evidence>
<protein>
    <recommendedName>
        <fullName evidence="9">Short-chain specific acyl-CoA dehydrogenase, mitochondrial</fullName>
        <ecNumber evidence="4">1.3.8.1</ecNumber>
    </recommendedName>
    <alternativeName>
        <fullName evidence="8">Butyryl-CoA dehydrogenase</fullName>
    </alternativeName>
</protein>
<dbReference type="EC" id="1.3.8.1" evidence="4"/>
<keyword evidence="6 14" id="KW-0274">FAD</keyword>
<name>B0WWQ1_CULQU</name>
<proteinExistence type="inferred from homology"/>
<dbReference type="GO" id="GO:0005739">
    <property type="term" value="C:mitochondrion"/>
    <property type="evidence" value="ECO:0007669"/>
    <property type="project" value="TreeGrafter"/>
</dbReference>
<evidence type="ECO:0000256" key="14">
    <source>
        <dbReference type="RuleBase" id="RU362125"/>
    </source>
</evidence>
<dbReference type="InParanoid" id="B0WWQ1"/>
<dbReference type="PANTHER" id="PTHR43884">
    <property type="entry name" value="ACYL-COA DEHYDROGENASE"/>
    <property type="match status" value="1"/>
</dbReference>
<dbReference type="InterPro" id="IPR046373">
    <property type="entry name" value="Acyl-CoA_Oxase/DH_mid-dom_sf"/>
</dbReference>
<dbReference type="CDD" id="cd01158">
    <property type="entry name" value="SCAD_SBCAD"/>
    <property type="match status" value="1"/>
</dbReference>
<dbReference type="VEuPathDB" id="VectorBase:CQUJHB016045"/>
<dbReference type="SUPFAM" id="SSF56645">
    <property type="entry name" value="Acyl-CoA dehydrogenase NM domain-like"/>
    <property type="match status" value="1"/>
</dbReference>
<dbReference type="STRING" id="7176.B0WWQ1"/>
<keyword evidence="20" id="KW-1185">Reference proteome</keyword>
<gene>
    <name evidence="19" type="primary">6044292</name>
    <name evidence="18" type="ORF">CpipJ_CPIJ011633</name>
</gene>
<evidence type="ECO:0000256" key="1">
    <source>
        <dbReference type="ARBA" id="ARBA00001974"/>
    </source>
</evidence>
<dbReference type="PROSITE" id="PS00073">
    <property type="entry name" value="ACYL_COA_DH_2"/>
    <property type="match status" value="1"/>
</dbReference>
<dbReference type="GO" id="GO:0033539">
    <property type="term" value="P:fatty acid beta-oxidation using acyl-CoA dehydrogenase"/>
    <property type="evidence" value="ECO:0007669"/>
    <property type="project" value="TreeGrafter"/>
</dbReference>
<accession>B0WWQ1</accession>
<dbReference type="FunFam" id="1.20.140.10:FF:000004">
    <property type="entry name" value="Acyl-CoA dehydrogenase FadE25"/>
    <property type="match status" value="1"/>
</dbReference>
<dbReference type="PROSITE" id="PS00072">
    <property type="entry name" value="ACYL_COA_DH_1"/>
    <property type="match status" value="1"/>
</dbReference>
<dbReference type="InterPro" id="IPR009100">
    <property type="entry name" value="AcylCoA_DH/oxidase_NM_dom_sf"/>
</dbReference>
<evidence type="ECO:0000256" key="5">
    <source>
        <dbReference type="ARBA" id="ARBA00022630"/>
    </source>
</evidence>
<evidence type="ECO:0000256" key="11">
    <source>
        <dbReference type="ARBA" id="ARBA00048499"/>
    </source>
</evidence>
<dbReference type="GO" id="GO:0050660">
    <property type="term" value="F:flavin adenine dinucleotide binding"/>
    <property type="evidence" value="ECO:0007669"/>
    <property type="project" value="InterPro"/>
</dbReference>
<comment type="similarity">
    <text evidence="3 14">Belongs to the acyl-CoA dehydrogenase family.</text>
</comment>
<dbReference type="KEGG" id="cqu:CpipJ_CPIJ011633"/>
<dbReference type="OrthoDB" id="10254877at2759"/>
<evidence type="ECO:0000259" key="16">
    <source>
        <dbReference type="Pfam" id="PF02770"/>
    </source>
</evidence>
<keyword evidence="7 14" id="KW-0560">Oxidoreductase</keyword>
<dbReference type="FunFam" id="2.40.110.10:FF:000001">
    <property type="entry name" value="Acyl-CoA dehydrogenase, mitochondrial"/>
    <property type="match status" value="1"/>
</dbReference>
<dbReference type="EMBL" id="DS232151">
    <property type="protein sequence ID" value="EDS36143.1"/>
    <property type="molecule type" value="Genomic_DNA"/>
</dbReference>
<dbReference type="Pfam" id="PF02771">
    <property type="entry name" value="Acyl-CoA_dh_N"/>
    <property type="match status" value="1"/>
</dbReference>
<dbReference type="VEuPathDB" id="VectorBase:CPIJ011633"/>
<dbReference type="VEuPathDB" id="VectorBase:CQUJHB018115"/>
<evidence type="ECO:0000313" key="19">
    <source>
        <dbReference type="EnsemblMetazoa" id="CPIJ011633-PA"/>
    </source>
</evidence>
<dbReference type="HOGENOM" id="CLU_018204_0_2_1"/>
<dbReference type="Gene3D" id="1.20.140.10">
    <property type="entry name" value="Butyryl-CoA Dehydrogenase, subunit A, domain 3"/>
    <property type="match status" value="1"/>
</dbReference>
<evidence type="ECO:0000256" key="2">
    <source>
        <dbReference type="ARBA" id="ARBA00005198"/>
    </source>
</evidence>
<evidence type="ECO:0000256" key="7">
    <source>
        <dbReference type="ARBA" id="ARBA00023002"/>
    </source>
</evidence>
<evidence type="ECO:0000256" key="3">
    <source>
        <dbReference type="ARBA" id="ARBA00009347"/>
    </source>
</evidence>
<evidence type="ECO:0000256" key="10">
    <source>
        <dbReference type="ARBA" id="ARBA00045387"/>
    </source>
</evidence>
<evidence type="ECO:0000256" key="8">
    <source>
        <dbReference type="ARBA" id="ARBA00031895"/>
    </source>
</evidence>
<evidence type="ECO:0000259" key="17">
    <source>
        <dbReference type="Pfam" id="PF02771"/>
    </source>
</evidence>
<comment type="catalytic activity">
    <reaction evidence="12">
        <text>hexanoyl-CoA + oxidized [electron-transfer flavoprotein] + H(+) = (2E)-hexenoyl-CoA + reduced [electron-transfer flavoprotein]</text>
        <dbReference type="Rhea" id="RHEA:43464"/>
        <dbReference type="Rhea" id="RHEA-COMP:10685"/>
        <dbReference type="Rhea" id="RHEA-COMP:10686"/>
        <dbReference type="ChEBI" id="CHEBI:15378"/>
        <dbReference type="ChEBI" id="CHEBI:57692"/>
        <dbReference type="ChEBI" id="CHEBI:58307"/>
        <dbReference type="ChEBI" id="CHEBI:62077"/>
        <dbReference type="ChEBI" id="CHEBI:62620"/>
    </reaction>
    <physiologicalReaction direction="left-to-right" evidence="12">
        <dbReference type="Rhea" id="RHEA:43465"/>
    </physiologicalReaction>
</comment>
<comment type="cofactor">
    <cofactor evidence="1 14">
        <name>FAD</name>
        <dbReference type="ChEBI" id="CHEBI:57692"/>
    </cofactor>
</comment>
<dbReference type="FunFam" id="1.10.540.10:FF:000002">
    <property type="entry name" value="Acyl-CoA dehydrogenase FadE19"/>
    <property type="match status" value="1"/>
</dbReference>
<dbReference type="OMA" id="ERCYRDQ"/>
<dbReference type="Pfam" id="PF00441">
    <property type="entry name" value="Acyl-CoA_dh_1"/>
    <property type="match status" value="1"/>
</dbReference>
<evidence type="ECO:0000256" key="6">
    <source>
        <dbReference type="ARBA" id="ARBA00022827"/>
    </source>
</evidence>
<reference evidence="19" key="2">
    <citation type="submission" date="2021-02" db="UniProtKB">
        <authorList>
            <consortium name="EnsemblMetazoa"/>
        </authorList>
    </citation>
    <scope>IDENTIFICATION</scope>
    <source>
        <strain evidence="19">JHB</strain>
    </source>
</reference>
<dbReference type="GO" id="GO:0016937">
    <property type="term" value="F:short-chain fatty acyl-CoA dehydrogenase activity"/>
    <property type="evidence" value="ECO:0007669"/>
    <property type="project" value="UniProtKB-EC"/>
</dbReference>
<dbReference type="Gene3D" id="1.10.540.10">
    <property type="entry name" value="Acyl-CoA dehydrogenase/oxidase, N-terminal domain"/>
    <property type="match status" value="1"/>
</dbReference>
<dbReference type="eggNOG" id="KOG0139">
    <property type="taxonomic scope" value="Eukaryota"/>
</dbReference>
<dbReference type="EnsemblMetazoa" id="CPIJ011633-RA">
    <property type="protein sequence ID" value="CPIJ011633-PA"/>
    <property type="gene ID" value="CPIJ011633"/>
</dbReference>
<evidence type="ECO:0000256" key="4">
    <source>
        <dbReference type="ARBA" id="ARBA00012046"/>
    </source>
</evidence>
<feature type="domain" description="Acyl-CoA oxidase/dehydrogenase middle" evidence="16">
    <location>
        <begin position="192"/>
        <end position="287"/>
    </location>
</feature>
<dbReference type="FunCoup" id="B0WWQ1">
    <property type="interactions" value="930"/>
</dbReference>
<organism>
    <name type="scientific">Culex quinquefasciatus</name>
    <name type="common">Southern house mosquito</name>
    <name type="synonym">Culex pungens</name>
    <dbReference type="NCBI Taxonomy" id="7176"/>
    <lineage>
        <taxon>Eukaryota</taxon>
        <taxon>Metazoa</taxon>
        <taxon>Ecdysozoa</taxon>
        <taxon>Arthropoda</taxon>
        <taxon>Hexapoda</taxon>
        <taxon>Insecta</taxon>
        <taxon>Pterygota</taxon>
        <taxon>Neoptera</taxon>
        <taxon>Endopterygota</taxon>
        <taxon>Diptera</taxon>
        <taxon>Nematocera</taxon>
        <taxon>Culicoidea</taxon>
        <taxon>Culicidae</taxon>
        <taxon>Culicinae</taxon>
        <taxon>Culicini</taxon>
        <taxon>Culex</taxon>
        <taxon>Culex</taxon>
    </lineage>
</organism>
<evidence type="ECO:0000313" key="20">
    <source>
        <dbReference type="Proteomes" id="UP000002320"/>
    </source>
</evidence>
<feature type="domain" description="Acyl-CoA dehydrogenase/oxidase C-terminal" evidence="15">
    <location>
        <begin position="300"/>
        <end position="446"/>
    </location>
</feature>
<evidence type="ECO:0000313" key="18">
    <source>
        <dbReference type="EMBL" id="EDS36143.1"/>
    </source>
</evidence>
<comment type="pathway">
    <text evidence="2">Lipid metabolism; mitochondrial fatty acid beta-oxidation.</text>
</comment>
<dbReference type="Gene3D" id="2.40.110.10">
    <property type="entry name" value="Butyryl-CoA Dehydrogenase, subunit A, domain 2"/>
    <property type="match status" value="1"/>
</dbReference>
<dbReference type="GO" id="GO:0046359">
    <property type="term" value="P:butyrate catabolic process"/>
    <property type="evidence" value="ECO:0007669"/>
    <property type="project" value="TreeGrafter"/>
</dbReference>
<reference evidence="18" key="1">
    <citation type="submission" date="2007-03" db="EMBL/GenBank/DDBJ databases">
        <title>Annotation of Culex pipiens quinquefasciatus.</title>
        <authorList>
            <consortium name="The Broad Institute Genome Sequencing Platform"/>
            <person name="Atkinson P.W."/>
            <person name="Hemingway J."/>
            <person name="Christensen B.M."/>
            <person name="Higgs S."/>
            <person name="Kodira C."/>
            <person name="Hannick L."/>
            <person name="Megy K."/>
            <person name="O'Leary S."/>
            <person name="Pearson M."/>
            <person name="Haas B.J."/>
            <person name="Mauceli E."/>
            <person name="Wortman J.R."/>
            <person name="Lee N.H."/>
            <person name="Guigo R."/>
            <person name="Stanke M."/>
            <person name="Alvarado L."/>
            <person name="Amedeo P."/>
            <person name="Antoine C.H."/>
            <person name="Arensburger P."/>
            <person name="Bidwell S.L."/>
            <person name="Crawford M."/>
            <person name="Camaro F."/>
            <person name="Devon K."/>
            <person name="Engels R."/>
            <person name="Hammond M."/>
            <person name="Howarth C."/>
            <person name="Koehrsen M."/>
            <person name="Lawson D."/>
            <person name="Montgomery P."/>
            <person name="Nene V."/>
            <person name="Nusbaum C."/>
            <person name="Puiu D."/>
            <person name="Romero-Severson J."/>
            <person name="Severson D.W."/>
            <person name="Shumway M."/>
            <person name="Sisk P."/>
            <person name="Stolte C."/>
            <person name="Zeng Q."/>
            <person name="Eisenstadt E."/>
            <person name="Fraser-Liggett C."/>
            <person name="Strausberg R."/>
            <person name="Galagan J."/>
            <person name="Birren B."/>
            <person name="Collins F.H."/>
        </authorList>
    </citation>
    <scope>NUCLEOTIDE SEQUENCE [LARGE SCALE GENOMIC DNA]</scope>
    <source>
        <strain evidence="18">JHB</strain>
    </source>
</reference>
<comment type="catalytic activity">
    <reaction evidence="13">
        <text>butanoyl-CoA + oxidized [electron-transfer flavoprotein] + H(+) = (2E)-butenoyl-CoA + reduced [electron-transfer flavoprotein]</text>
        <dbReference type="Rhea" id="RHEA:24004"/>
        <dbReference type="Rhea" id="RHEA-COMP:10685"/>
        <dbReference type="Rhea" id="RHEA-COMP:10686"/>
        <dbReference type="ChEBI" id="CHEBI:15378"/>
        <dbReference type="ChEBI" id="CHEBI:57332"/>
        <dbReference type="ChEBI" id="CHEBI:57371"/>
        <dbReference type="ChEBI" id="CHEBI:57692"/>
        <dbReference type="ChEBI" id="CHEBI:58307"/>
        <dbReference type="EC" id="1.3.8.1"/>
    </reaction>
    <physiologicalReaction direction="left-to-right" evidence="13">
        <dbReference type="Rhea" id="RHEA:24005"/>
    </physiologicalReaction>
</comment>
<dbReference type="Pfam" id="PF02770">
    <property type="entry name" value="Acyl-CoA_dh_M"/>
    <property type="match status" value="1"/>
</dbReference>
<dbReference type="InterPro" id="IPR036250">
    <property type="entry name" value="AcylCo_DH-like_C"/>
</dbReference>
<dbReference type="InterPro" id="IPR006091">
    <property type="entry name" value="Acyl-CoA_Oxase/DH_mid-dom"/>
</dbReference>
<dbReference type="SUPFAM" id="SSF47203">
    <property type="entry name" value="Acyl-CoA dehydrogenase C-terminal domain-like"/>
    <property type="match status" value="1"/>
</dbReference>
<comment type="function">
    <text evidence="10">Short-chain specific acyl-CoA dehydrogenase is one of the acyl-CoA dehydrogenases that catalyze the first step of mitochondrial fatty acid beta-oxidation, an aerobic process breaking down fatty acids into acetyl-CoA and allowing the production of energy from fats. The first step of fatty acid beta-oxidation consists in the removal of one hydrogen from C-2 and C-3 of the straight-chain fatty acyl-CoA thioester, resulting in the formation of trans-2-enoyl-CoA. Among the different mitochondrial acyl-CoA dehydrogenases, short-chain specific acyl-CoA dehydrogenase acts specifically on acyl-CoAs with saturated 4 to 6 carbons long primary chains.</text>
</comment>